<dbReference type="EMBL" id="JBIAZM010000006">
    <property type="protein sequence ID" value="MFF5201392.1"/>
    <property type="molecule type" value="Genomic_DNA"/>
</dbReference>
<protein>
    <submittedName>
        <fullName evidence="2">Uncharacterized protein</fullName>
    </submittedName>
</protein>
<evidence type="ECO:0000313" key="2">
    <source>
        <dbReference type="EMBL" id="MFF5201392.1"/>
    </source>
</evidence>
<proteinExistence type="predicted"/>
<evidence type="ECO:0000256" key="1">
    <source>
        <dbReference type="SAM" id="MobiDB-lite"/>
    </source>
</evidence>
<feature type="region of interest" description="Disordered" evidence="1">
    <location>
        <begin position="1"/>
        <end position="71"/>
    </location>
</feature>
<gene>
    <name evidence="2" type="ORF">ACFY3B_17490</name>
</gene>
<reference evidence="2 3" key="1">
    <citation type="submission" date="2024-10" db="EMBL/GenBank/DDBJ databases">
        <title>The Natural Products Discovery Center: Release of the First 8490 Sequenced Strains for Exploring Actinobacteria Biosynthetic Diversity.</title>
        <authorList>
            <person name="Kalkreuter E."/>
            <person name="Kautsar S.A."/>
            <person name="Yang D."/>
            <person name="Bader C.D."/>
            <person name="Teijaro C.N."/>
            <person name="Fluegel L."/>
            <person name="Davis C.M."/>
            <person name="Simpson J.R."/>
            <person name="Lauterbach L."/>
            <person name="Steele A.D."/>
            <person name="Gui C."/>
            <person name="Meng S."/>
            <person name="Li G."/>
            <person name="Viehrig K."/>
            <person name="Ye F."/>
            <person name="Su P."/>
            <person name="Kiefer A.F."/>
            <person name="Nichols A."/>
            <person name="Cepeda A.J."/>
            <person name="Yan W."/>
            <person name="Fan B."/>
            <person name="Jiang Y."/>
            <person name="Adhikari A."/>
            <person name="Zheng C.-J."/>
            <person name="Schuster L."/>
            <person name="Cowan T.M."/>
            <person name="Smanski M.J."/>
            <person name="Chevrette M.G."/>
            <person name="De Carvalho L.P.S."/>
            <person name="Shen B."/>
        </authorList>
    </citation>
    <scope>NUCLEOTIDE SEQUENCE [LARGE SCALE GENOMIC DNA]</scope>
    <source>
        <strain evidence="2 3">NPDC000140</strain>
    </source>
</reference>
<organism evidence="2 3">
    <name type="scientific">Micromonospora parva</name>
    <dbReference type="NCBI Taxonomy" id="1464048"/>
    <lineage>
        <taxon>Bacteria</taxon>
        <taxon>Bacillati</taxon>
        <taxon>Actinomycetota</taxon>
        <taxon>Actinomycetes</taxon>
        <taxon>Micromonosporales</taxon>
        <taxon>Micromonosporaceae</taxon>
        <taxon>Micromonospora</taxon>
    </lineage>
</organism>
<keyword evidence="3" id="KW-1185">Reference proteome</keyword>
<dbReference type="RefSeq" id="WP_030332755.1">
    <property type="nucleotide sequence ID" value="NZ_JBEXXF010000024.1"/>
</dbReference>
<feature type="compositionally biased region" description="Basic and acidic residues" evidence="1">
    <location>
        <begin position="1"/>
        <end position="24"/>
    </location>
</feature>
<sequence>MSGPARRDDHEDPHEPAEAAKPRDEDDEHPDPILAPPTANPRRTRVPAEGLHPKTDQDDPETSGPPPEEET</sequence>
<dbReference type="GeneID" id="95371985"/>
<dbReference type="Proteomes" id="UP001602287">
    <property type="component" value="Unassembled WGS sequence"/>
</dbReference>
<evidence type="ECO:0000313" key="3">
    <source>
        <dbReference type="Proteomes" id="UP001602287"/>
    </source>
</evidence>
<name>A0ABW6VUR8_9ACTN</name>
<accession>A0ABW6VUR8</accession>
<comment type="caution">
    <text evidence="2">The sequence shown here is derived from an EMBL/GenBank/DDBJ whole genome shotgun (WGS) entry which is preliminary data.</text>
</comment>